<evidence type="ECO:0000313" key="2">
    <source>
        <dbReference type="EMBL" id="EZF53592.1"/>
    </source>
</evidence>
<dbReference type="InterPro" id="IPR029063">
    <property type="entry name" value="SAM-dependent_MTases_sf"/>
</dbReference>
<organism evidence="2">
    <name type="scientific">Trichophyton rubrum CBS 288.86</name>
    <dbReference type="NCBI Taxonomy" id="1215330"/>
    <lineage>
        <taxon>Eukaryota</taxon>
        <taxon>Fungi</taxon>
        <taxon>Dikarya</taxon>
        <taxon>Ascomycota</taxon>
        <taxon>Pezizomycotina</taxon>
        <taxon>Eurotiomycetes</taxon>
        <taxon>Eurotiomycetidae</taxon>
        <taxon>Onygenales</taxon>
        <taxon>Arthrodermataceae</taxon>
        <taxon>Trichophyton</taxon>
    </lineage>
</organism>
<name>A0A022W5L0_TRIRU</name>
<protein>
    <recommendedName>
        <fullName evidence="1">Methyltransferase domain-containing protein</fullName>
    </recommendedName>
</protein>
<evidence type="ECO:0000259" key="1">
    <source>
        <dbReference type="Pfam" id="PF13649"/>
    </source>
</evidence>
<dbReference type="Proteomes" id="UP000023758">
    <property type="component" value="Unassembled WGS sequence"/>
</dbReference>
<dbReference type="OrthoDB" id="5339271at2759"/>
<dbReference type="AlphaFoldDB" id="A0A022W5L0"/>
<gene>
    <name evidence="2" type="ORF">H103_03470</name>
</gene>
<dbReference type="Pfam" id="PF13649">
    <property type="entry name" value="Methyltransf_25"/>
    <property type="match status" value="1"/>
</dbReference>
<dbReference type="HOGENOM" id="CLU_056019_0_0_1"/>
<reference evidence="2" key="1">
    <citation type="submission" date="2014-02" db="EMBL/GenBank/DDBJ databases">
        <title>The Genome Sequence of Trichophyton rubrum (morphotype fischeri) CBS 288.86.</title>
        <authorList>
            <consortium name="The Broad Institute Genomics Platform"/>
            <person name="Cuomo C.A."/>
            <person name="White T.C."/>
            <person name="Graser Y."/>
            <person name="Martinez-Rossi N."/>
            <person name="Heitman J."/>
            <person name="Young S.K."/>
            <person name="Zeng Q."/>
            <person name="Gargeya S."/>
            <person name="Abouelleil A."/>
            <person name="Alvarado L."/>
            <person name="Chapman S.B."/>
            <person name="Gainer-Dewar J."/>
            <person name="Goldberg J."/>
            <person name="Griggs A."/>
            <person name="Gujja S."/>
            <person name="Hansen M."/>
            <person name="Howarth C."/>
            <person name="Imamovic A."/>
            <person name="Larimer J."/>
            <person name="Martinez D."/>
            <person name="Murphy C."/>
            <person name="Pearson M.D."/>
            <person name="Persinoti G."/>
            <person name="Poon T."/>
            <person name="Priest M."/>
            <person name="Roberts A.D."/>
            <person name="Saif S."/>
            <person name="Shea T.D."/>
            <person name="Sykes S.N."/>
            <person name="Wortman J."/>
            <person name="Nusbaum C."/>
            <person name="Birren B."/>
        </authorList>
    </citation>
    <scope>NUCLEOTIDE SEQUENCE [LARGE SCALE GENOMIC DNA]</scope>
    <source>
        <strain evidence="2">CBS 288.86</strain>
    </source>
</reference>
<feature type="domain" description="Methyltransferase" evidence="1">
    <location>
        <begin position="63"/>
        <end position="175"/>
    </location>
</feature>
<accession>A0A022W5L0</accession>
<sequence>MTIDYTSKGDISHTSYYDSVYMAKALDSALDMDFEGFDDGKLYWDMFLRLDRPQQSPTDPTIVLDIGAGSGRIFRKMASKAAKSGEDLSDARFIGLDKSASMVERAKSRASELSNVGSVTWIVGDASDMLAQPDLSQLRGQLSFVLCADGGIGYIEGEANIYAFFYHIAKLLRPGSGRACISLLEFQVAGAYKDGVVPSTYDESTESMDEYSKGSSLSFKPIFHREYVEDGHHVGRLDTEISKVDKEGNKTVLEICHYTHRFRIWSVEDMIQTAEKAGLKHVETIDWQRMQHFVFTAPEAN</sequence>
<dbReference type="Gene3D" id="3.40.50.150">
    <property type="entry name" value="Vaccinia Virus protein VP39"/>
    <property type="match status" value="1"/>
</dbReference>
<proteinExistence type="predicted"/>
<dbReference type="SUPFAM" id="SSF53335">
    <property type="entry name" value="S-adenosyl-L-methionine-dependent methyltransferases"/>
    <property type="match status" value="1"/>
</dbReference>
<dbReference type="CDD" id="cd02440">
    <property type="entry name" value="AdoMet_MTases"/>
    <property type="match status" value="1"/>
</dbReference>
<dbReference type="InterPro" id="IPR041698">
    <property type="entry name" value="Methyltransf_25"/>
</dbReference>
<dbReference type="EMBL" id="KK207813">
    <property type="protein sequence ID" value="EZF53592.1"/>
    <property type="molecule type" value="Genomic_DNA"/>
</dbReference>